<evidence type="ECO:0000313" key="2">
    <source>
        <dbReference type="Proteomes" id="UP000824037"/>
    </source>
</evidence>
<evidence type="ECO:0000313" key="1">
    <source>
        <dbReference type="EMBL" id="HIZ37714.1"/>
    </source>
</evidence>
<dbReference type="InterPro" id="IPR046040">
    <property type="entry name" value="DUF5998"/>
</dbReference>
<dbReference type="EMBL" id="DXBY01000313">
    <property type="protein sequence ID" value="HIZ37714.1"/>
    <property type="molecule type" value="Genomic_DNA"/>
</dbReference>
<dbReference type="Proteomes" id="UP000824037">
    <property type="component" value="Unassembled WGS sequence"/>
</dbReference>
<sequence>MTSRTEHLQDLRRDIERAGYYPALVADVLEIALAGEDVRAHLVHQETMFERTEVRRHITTLVLTPTRLVLAHVDDIPAENAESAPTAAATTEAVPLRQIRSVGLTHGVAEPATYPEGGGSTELTIALNWGAVRRIDLEPAACTDPNCEADHGLTGTSMSDDLVVRISAQAEGQSAMKAAMHFATELSVATAGAGQPAS</sequence>
<proteinExistence type="predicted"/>
<dbReference type="Pfam" id="PF19461">
    <property type="entry name" value="DUF5998"/>
    <property type="match status" value="1"/>
</dbReference>
<organism evidence="1 2">
    <name type="scientific">Candidatus Ruania gallistercoris</name>
    <dbReference type="NCBI Taxonomy" id="2838746"/>
    <lineage>
        <taxon>Bacteria</taxon>
        <taxon>Bacillati</taxon>
        <taxon>Actinomycetota</taxon>
        <taxon>Actinomycetes</taxon>
        <taxon>Micrococcales</taxon>
        <taxon>Ruaniaceae</taxon>
        <taxon>Ruania</taxon>
    </lineage>
</organism>
<protein>
    <submittedName>
        <fullName evidence="1">Phosphodiesterase</fullName>
    </submittedName>
</protein>
<accession>A0A9D2EHH5</accession>
<comment type="caution">
    <text evidence="1">The sequence shown here is derived from an EMBL/GenBank/DDBJ whole genome shotgun (WGS) entry which is preliminary data.</text>
</comment>
<reference evidence="1" key="2">
    <citation type="submission" date="2021-04" db="EMBL/GenBank/DDBJ databases">
        <authorList>
            <person name="Gilroy R."/>
        </authorList>
    </citation>
    <scope>NUCLEOTIDE SEQUENCE</scope>
    <source>
        <strain evidence="1">ChiGjej4B4-7305</strain>
    </source>
</reference>
<reference evidence="1" key="1">
    <citation type="journal article" date="2021" name="PeerJ">
        <title>Extensive microbial diversity within the chicken gut microbiome revealed by metagenomics and culture.</title>
        <authorList>
            <person name="Gilroy R."/>
            <person name="Ravi A."/>
            <person name="Getino M."/>
            <person name="Pursley I."/>
            <person name="Horton D.L."/>
            <person name="Alikhan N.F."/>
            <person name="Baker D."/>
            <person name="Gharbi K."/>
            <person name="Hall N."/>
            <person name="Watson M."/>
            <person name="Adriaenssens E.M."/>
            <person name="Foster-Nyarko E."/>
            <person name="Jarju S."/>
            <person name="Secka A."/>
            <person name="Antonio M."/>
            <person name="Oren A."/>
            <person name="Chaudhuri R.R."/>
            <person name="La Ragione R."/>
            <person name="Hildebrand F."/>
            <person name="Pallen M.J."/>
        </authorList>
    </citation>
    <scope>NUCLEOTIDE SEQUENCE</scope>
    <source>
        <strain evidence="1">ChiGjej4B4-7305</strain>
    </source>
</reference>
<dbReference type="AlphaFoldDB" id="A0A9D2EHH5"/>
<gene>
    <name evidence="1" type="ORF">H9815_18205</name>
</gene>
<name>A0A9D2EHH5_9MICO</name>